<evidence type="ECO:0000259" key="7">
    <source>
        <dbReference type="Pfam" id="PF02687"/>
    </source>
</evidence>
<keyword evidence="5 6" id="KW-0472">Membrane</keyword>
<protein>
    <submittedName>
        <fullName evidence="8">ABC transporter permease</fullName>
    </submittedName>
</protein>
<dbReference type="InterPro" id="IPR038766">
    <property type="entry name" value="Membrane_comp_ABC_pdt"/>
</dbReference>
<evidence type="ECO:0000256" key="6">
    <source>
        <dbReference type="SAM" id="Phobius"/>
    </source>
</evidence>
<evidence type="ECO:0000313" key="8">
    <source>
        <dbReference type="EMBL" id="MCC2243429.1"/>
    </source>
</evidence>
<dbReference type="PANTHER" id="PTHR30287">
    <property type="entry name" value="MEMBRANE COMPONENT OF PREDICTED ABC SUPERFAMILY METABOLITE UPTAKE TRANSPORTER"/>
    <property type="match status" value="1"/>
</dbReference>
<feature type="transmembrane region" description="Helical" evidence="6">
    <location>
        <begin position="259"/>
        <end position="278"/>
    </location>
</feature>
<feature type="domain" description="ABC3 transporter permease C-terminal" evidence="7">
    <location>
        <begin position="624"/>
        <end position="742"/>
    </location>
</feature>
<dbReference type="PANTHER" id="PTHR30287:SF2">
    <property type="entry name" value="BLL1001 PROTEIN"/>
    <property type="match status" value="1"/>
</dbReference>
<keyword evidence="2" id="KW-1003">Cell membrane</keyword>
<dbReference type="EMBL" id="JAJEQW010000021">
    <property type="protein sequence ID" value="MCC2243429.1"/>
    <property type="molecule type" value="Genomic_DNA"/>
</dbReference>
<evidence type="ECO:0000256" key="2">
    <source>
        <dbReference type="ARBA" id="ARBA00022475"/>
    </source>
</evidence>
<keyword evidence="4 6" id="KW-1133">Transmembrane helix</keyword>
<evidence type="ECO:0000256" key="5">
    <source>
        <dbReference type="ARBA" id="ARBA00023136"/>
    </source>
</evidence>
<evidence type="ECO:0000256" key="1">
    <source>
        <dbReference type="ARBA" id="ARBA00004651"/>
    </source>
</evidence>
<dbReference type="InterPro" id="IPR003838">
    <property type="entry name" value="ABC3_permease_C"/>
</dbReference>
<evidence type="ECO:0000256" key="3">
    <source>
        <dbReference type="ARBA" id="ARBA00022692"/>
    </source>
</evidence>
<feature type="transmembrane region" description="Helical" evidence="6">
    <location>
        <begin position="350"/>
        <end position="374"/>
    </location>
</feature>
<evidence type="ECO:0000313" key="9">
    <source>
        <dbReference type="Proteomes" id="UP001198893"/>
    </source>
</evidence>
<dbReference type="GO" id="GO:0005886">
    <property type="term" value="C:plasma membrane"/>
    <property type="evidence" value="ECO:0007669"/>
    <property type="project" value="UniProtKB-SubCell"/>
</dbReference>
<feature type="transmembrane region" description="Helical" evidence="6">
    <location>
        <begin position="421"/>
        <end position="443"/>
    </location>
</feature>
<feature type="transmembrane region" description="Helical" evidence="6">
    <location>
        <begin position="666"/>
        <end position="695"/>
    </location>
</feature>
<dbReference type="Pfam" id="PF02687">
    <property type="entry name" value="FtsX"/>
    <property type="match status" value="2"/>
</dbReference>
<comment type="caution">
    <text evidence="8">The sequence shown here is derived from an EMBL/GenBank/DDBJ whole genome shotgun (WGS) entry which is preliminary data.</text>
</comment>
<organism evidence="8 9">
    <name type="scientific">Roseburia amylophila</name>
    <dbReference type="NCBI Taxonomy" id="2981794"/>
    <lineage>
        <taxon>Bacteria</taxon>
        <taxon>Bacillati</taxon>
        <taxon>Bacillota</taxon>
        <taxon>Clostridia</taxon>
        <taxon>Lachnospirales</taxon>
        <taxon>Lachnospiraceae</taxon>
        <taxon>Roseburia</taxon>
    </lineage>
</organism>
<accession>A0AAW4WS27</accession>
<feature type="transmembrane region" description="Helical" evidence="6">
    <location>
        <begin position="20"/>
        <end position="40"/>
    </location>
</feature>
<feature type="transmembrane region" description="Helical" evidence="6">
    <location>
        <begin position="621"/>
        <end position="645"/>
    </location>
</feature>
<feature type="transmembrane region" description="Helical" evidence="6">
    <location>
        <begin position="307"/>
        <end position="330"/>
    </location>
</feature>
<dbReference type="RefSeq" id="WP_227710834.1">
    <property type="nucleotide sequence ID" value="NZ_JAJEQW010000021.1"/>
</dbReference>
<proteinExistence type="predicted"/>
<reference evidence="8" key="1">
    <citation type="submission" date="2021-10" db="EMBL/GenBank/DDBJ databases">
        <title>Anaerobic single-cell dispensing facilitates the cultivation of human gut bacteria.</title>
        <authorList>
            <person name="Afrizal A."/>
        </authorList>
    </citation>
    <scope>NUCLEOTIDE SEQUENCE</scope>
    <source>
        <strain evidence="8">CLA-AA-H204</strain>
    </source>
</reference>
<gene>
    <name evidence="8" type="ORF">LKD47_14195</name>
</gene>
<dbReference type="AlphaFoldDB" id="A0AAW4WS27"/>
<feature type="transmembrane region" description="Helical" evidence="6">
    <location>
        <begin position="715"/>
        <end position="735"/>
    </location>
</feature>
<feature type="domain" description="ABC3 transporter permease C-terminal" evidence="7">
    <location>
        <begin position="262"/>
        <end position="380"/>
    </location>
</feature>
<keyword evidence="3 6" id="KW-0812">Transmembrane</keyword>
<name>A0AAW4WS27_9FIRM</name>
<comment type="subcellular location">
    <subcellularLocation>
        <location evidence="1">Cell membrane</location>
        <topology evidence="1">Multi-pass membrane protein</topology>
    </subcellularLocation>
</comment>
<evidence type="ECO:0000256" key="4">
    <source>
        <dbReference type="ARBA" id="ARBA00022989"/>
    </source>
</evidence>
<sequence>MKSPLRKRIPRELKTDFGKYLVIFLFLTATIGFVSGFLVAGSSMITAYNESFEKYNIEDGNFELMEEADDTLLTELEKEGVTIYENYYLEEAVVNGKSDSTLRIFKPRNEVDKVCLMDGKMPQQEDEIAIDRMYADNNSLKVGDTIKVGGEKKTISGLVALSDYSALFSDSKDLMFDAIKFGVAIATEDAFDAYGTGNLHYSYSWKYEKTPADDTEAKEKAEDFMKVLGSKAAIAAYIPAFSNQAIHFTGDDMGGDKTMVMTLLYILIAIMAFVFAVATNNTITKEAAVIGTLRASGYTRGELLRHYLHLPVLVTIVAAIIGNILGYTVFKNMVADLYYGSYSLPTYHTIWNGDAFILTTVIPAIIMIVINLLLISSKLRISPLNFLRRDLSRRKRKKAVKLPHFKFFNRFRIRIILQNRAGYLTLFIGIAFAEILLVFGMMMSPLLEHYQDEVLSHMLADYQYVLKAPVPTETDGAEAYLAGSLKTMPTEFSSEEVSVYGVEKDSAYVDIDFPKEGVYISDSYAEKYRLAEGDTIELKETYGDKKYKFKVAGIYEYPAAVAIFMPEEEYRDVFDKEEDYFNGYFSDKKITDIEDAYIMTTITEDDLTKVSRQLDVSMGGMFYLMNVFSVALAAILIYLMTKLIIERNASSISMVKILGYNTREIGKLYLTATTWIVVISVILGEAIATETINVIYRAMMSDYSGWLSIYYDPNIYWKILLMVLAAYFVVALFCLRKIRKIPMDEALKNVE</sequence>
<dbReference type="Proteomes" id="UP001198893">
    <property type="component" value="Unassembled WGS sequence"/>
</dbReference>